<accession>A0A0V1Q3E2</accession>
<evidence type="ECO:0000259" key="5">
    <source>
        <dbReference type="PROSITE" id="PS50888"/>
    </source>
</evidence>
<dbReference type="GO" id="GO:0003700">
    <property type="term" value="F:DNA-binding transcription factor activity"/>
    <property type="evidence" value="ECO:0007669"/>
    <property type="project" value="InterPro"/>
</dbReference>
<evidence type="ECO:0000313" key="6">
    <source>
        <dbReference type="EMBL" id="KSA03054.1"/>
    </source>
</evidence>
<sequence length="273" mass="30918">MSKRSSEDGSHQTDKKLKGDDKKDEIAIDSELLGQQSSYTNNGPDDSRGDNHGGDNDNNVNAAAAAAVAAAAASEPANAAAAALSSQQQHHSQQLQQHLAYQNAFRQQQQVQQQQAQQQHHQHHQHGHHGQHPSHSPQNNLSHLQPTTLPQTSSTSKPQHGSDEWHKQRRENHKEVERRRRESINQGIKELAALIPTNDTNKAQILQRAVEYIKRLKENENNNIEKWTLEKLLTEQAVSELSASNDKLKQELERAYREIEQWKKLVKDEKNMK</sequence>
<dbReference type="Gene3D" id="4.10.280.10">
    <property type="entry name" value="Helix-loop-helix DNA-binding domain"/>
    <property type="match status" value="1"/>
</dbReference>
<evidence type="ECO:0000256" key="2">
    <source>
        <dbReference type="ARBA" id="ARBA00023242"/>
    </source>
</evidence>
<feature type="coiled-coil region" evidence="3">
    <location>
        <begin position="238"/>
        <end position="272"/>
    </location>
</feature>
<gene>
    <name evidence="6" type="ORF">AC631_01188</name>
</gene>
<dbReference type="Pfam" id="PF00010">
    <property type="entry name" value="HLH"/>
    <property type="match status" value="1"/>
</dbReference>
<keyword evidence="7" id="KW-1185">Reference proteome</keyword>
<dbReference type="OrthoDB" id="71302at2759"/>
<reference evidence="6 7" key="1">
    <citation type="submission" date="2015-11" db="EMBL/GenBank/DDBJ databases">
        <title>The genome of Debaryomyces fabryi.</title>
        <authorList>
            <person name="Tafer H."/>
            <person name="Lopandic K."/>
        </authorList>
    </citation>
    <scope>NUCLEOTIDE SEQUENCE [LARGE SCALE GENOMIC DNA]</scope>
    <source>
        <strain evidence="6 7">CBS 789</strain>
    </source>
</reference>
<feature type="region of interest" description="Disordered" evidence="4">
    <location>
        <begin position="1"/>
        <end position="182"/>
    </location>
</feature>
<feature type="compositionally biased region" description="Basic residues" evidence="4">
    <location>
        <begin position="120"/>
        <end position="132"/>
    </location>
</feature>
<feature type="compositionally biased region" description="Basic and acidic residues" evidence="4">
    <location>
        <begin position="45"/>
        <end position="55"/>
    </location>
</feature>
<dbReference type="PANTHER" id="PTHR47787:SF1">
    <property type="entry name" value="CENTROMERE-BINDING PROTEIN 1"/>
    <property type="match status" value="1"/>
</dbReference>
<dbReference type="AlphaFoldDB" id="A0A0V1Q3E2"/>
<feature type="compositionally biased region" description="Polar residues" evidence="4">
    <location>
        <begin position="33"/>
        <end position="44"/>
    </location>
</feature>
<dbReference type="GeneID" id="26838197"/>
<dbReference type="GO" id="GO:0046983">
    <property type="term" value="F:protein dimerization activity"/>
    <property type="evidence" value="ECO:0007669"/>
    <property type="project" value="InterPro"/>
</dbReference>
<protein>
    <recommendedName>
        <fullName evidence="5">BHLH domain-containing protein</fullName>
    </recommendedName>
</protein>
<dbReference type="InterPro" id="IPR036638">
    <property type="entry name" value="HLH_DNA-bd_sf"/>
</dbReference>
<feature type="compositionally biased region" description="Basic and acidic residues" evidence="4">
    <location>
        <begin position="160"/>
        <end position="182"/>
    </location>
</feature>
<dbReference type="CDD" id="cd11398">
    <property type="entry name" value="bHLHzip_scCBP1"/>
    <property type="match status" value="1"/>
</dbReference>
<dbReference type="RefSeq" id="XP_015469156.1">
    <property type="nucleotide sequence ID" value="XM_015610018.1"/>
</dbReference>
<feature type="compositionally biased region" description="Low complexity" evidence="4">
    <location>
        <begin position="133"/>
        <end position="159"/>
    </location>
</feature>
<dbReference type="Proteomes" id="UP000054251">
    <property type="component" value="Unassembled WGS sequence"/>
</dbReference>
<dbReference type="PROSITE" id="PS50888">
    <property type="entry name" value="BHLH"/>
    <property type="match status" value="1"/>
</dbReference>
<dbReference type="SMART" id="SM00353">
    <property type="entry name" value="HLH"/>
    <property type="match status" value="1"/>
</dbReference>
<feature type="compositionally biased region" description="Low complexity" evidence="4">
    <location>
        <begin position="56"/>
        <end position="119"/>
    </location>
</feature>
<comment type="caution">
    <text evidence="6">The sequence shown here is derived from an EMBL/GenBank/DDBJ whole genome shotgun (WGS) entry which is preliminary data.</text>
</comment>
<dbReference type="SUPFAM" id="SSF47459">
    <property type="entry name" value="HLH, helix-loop-helix DNA-binding domain"/>
    <property type="match status" value="1"/>
</dbReference>
<feature type="compositionally biased region" description="Basic and acidic residues" evidence="4">
    <location>
        <begin position="1"/>
        <end position="26"/>
    </location>
</feature>
<keyword evidence="1" id="KW-0238">DNA-binding</keyword>
<evidence type="ECO:0000256" key="1">
    <source>
        <dbReference type="ARBA" id="ARBA00023125"/>
    </source>
</evidence>
<dbReference type="EMBL" id="LMYN01000015">
    <property type="protein sequence ID" value="KSA03054.1"/>
    <property type="molecule type" value="Genomic_DNA"/>
</dbReference>
<dbReference type="InterPro" id="IPR011598">
    <property type="entry name" value="bHLH_dom"/>
</dbReference>
<keyword evidence="3" id="KW-0175">Coiled coil</keyword>
<proteinExistence type="predicted"/>
<name>A0A0V1Q3E2_9ASCO</name>
<organism evidence="6 7">
    <name type="scientific">Debaryomyces fabryi</name>
    <dbReference type="NCBI Taxonomy" id="58627"/>
    <lineage>
        <taxon>Eukaryota</taxon>
        <taxon>Fungi</taxon>
        <taxon>Dikarya</taxon>
        <taxon>Ascomycota</taxon>
        <taxon>Saccharomycotina</taxon>
        <taxon>Pichiomycetes</taxon>
        <taxon>Debaryomycetaceae</taxon>
        <taxon>Debaryomyces</taxon>
    </lineage>
</organism>
<keyword evidence="2" id="KW-0539">Nucleus</keyword>
<evidence type="ECO:0000256" key="4">
    <source>
        <dbReference type="SAM" id="MobiDB-lite"/>
    </source>
</evidence>
<dbReference type="GO" id="GO:0003677">
    <property type="term" value="F:DNA binding"/>
    <property type="evidence" value="ECO:0007669"/>
    <property type="project" value="UniProtKB-KW"/>
</dbReference>
<feature type="domain" description="BHLH" evidence="5">
    <location>
        <begin position="168"/>
        <end position="216"/>
    </location>
</feature>
<evidence type="ECO:0000313" key="7">
    <source>
        <dbReference type="Proteomes" id="UP000054251"/>
    </source>
</evidence>
<dbReference type="InterPro" id="IPR047206">
    <property type="entry name" value="bHLHzip_scCBP1-like"/>
</dbReference>
<evidence type="ECO:0000256" key="3">
    <source>
        <dbReference type="SAM" id="Coils"/>
    </source>
</evidence>
<dbReference type="GO" id="GO:0005634">
    <property type="term" value="C:nucleus"/>
    <property type="evidence" value="ECO:0007669"/>
    <property type="project" value="TreeGrafter"/>
</dbReference>
<dbReference type="PANTHER" id="PTHR47787">
    <property type="entry name" value="CENTROMERE-BINDING PROTEIN 1"/>
    <property type="match status" value="1"/>
</dbReference>